<dbReference type="PANTHER" id="PTHR43861">
    <property type="entry name" value="TRANS-ACONITATE 2-METHYLTRANSFERASE-RELATED"/>
    <property type="match status" value="1"/>
</dbReference>
<keyword evidence="5" id="KW-1185">Reference proteome</keyword>
<evidence type="ECO:0000313" key="4">
    <source>
        <dbReference type="EMBL" id="PPI86752.1"/>
    </source>
</evidence>
<feature type="binding site" evidence="3">
    <location>
        <position position="196"/>
    </location>
    <ligand>
        <name>carboxy-S-adenosyl-L-methionine</name>
        <dbReference type="ChEBI" id="CHEBI:134278"/>
    </ligand>
</feature>
<dbReference type="SUPFAM" id="SSF53335">
    <property type="entry name" value="S-adenosyl-L-methionine-dependent methyltransferases"/>
    <property type="match status" value="1"/>
</dbReference>
<dbReference type="AlphaFoldDB" id="A0A2P5SWQ5"/>
<evidence type="ECO:0000256" key="1">
    <source>
        <dbReference type="ARBA" id="ARBA00022679"/>
    </source>
</evidence>
<feature type="binding site" evidence="3">
    <location>
        <position position="200"/>
    </location>
    <ligand>
        <name>carboxy-S-adenosyl-L-methionine</name>
        <dbReference type="ChEBI" id="CHEBI:134278"/>
    </ligand>
</feature>
<evidence type="ECO:0000256" key="2">
    <source>
        <dbReference type="ARBA" id="ARBA00022694"/>
    </source>
</evidence>
<dbReference type="CDD" id="cd02440">
    <property type="entry name" value="AdoMet_MTases"/>
    <property type="match status" value="1"/>
</dbReference>
<comment type="function">
    <text evidence="3">Catalyzes carboxymethyl transfer from carboxy-S-adenosyl-L-methionine (Cx-SAM) to 5-hydroxyuridine (ho5U) to form 5-carboxymethoxyuridine (cmo5U) at position 34 in tRNAs.</text>
</comment>
<feature type="binding site" evidence="3">
    <location>
        <position position="91"/>
    </location>
    <ligand>
        <name>carboxy-S-adenosyl-L-methionine</name>
        <dbReference type="ChEBI" id="CHEBI:134278"/>
    </ligand>
</feature>
<proteinExistence type="inferred from homology"/>
<feature type="binding site" evidence="3">
    <location>
        <begin position="181"/>
        <end position="182"/>
    </location>
    <ligand>
        <name>carboxy-S-adenosyl-L-methionine</name>
        <dbReference type="ChEBI" id="CHEBI:134278"/>
    </ligand>
</feature>
<comment type="subunit">
    <text evidence="3">Homotetramer.</text>
</comment>
<evidence type="ECO:0000313" key="5">
    <source>
        <dbReference type="Proteomes" id="UP000296144"/>
    </source>
</evidence>
<feature type="binding site" evidence="3">
    <location>
        <position position="105"/>
    </location>
    <ligand>
        <name>carboxy-S-adenosyl-L-methionine</name>
        <dbReference type="ChEBI" id="CHEBI:134278"/>
    </ligand>
</feature>
<feature type="binding site" evidence="3">
    <location>
        <position position="314"/>
    </location>
    <ligand>
        <name>carboxy-S-adenosyl-L-methionine</name>
        <dbReference type="ChEBI" id="CHEBI:134278"/>
    </ligand>
</feature>
<dbReference type="EMBL" id="PDKU01000001">
    <property type="protein sequence ID" value="PPI86752.1"/>
    <property type="molecule type" value="Genomic_DNA"/>
</dbReference>
<comment type="caution">
    <text evidence="3">Lacks conserved residue(s) required for the propagation of feature annotation.</text>
</comment>
<protein>
    <recommendedName>
        <fullName evidence="3">tRNA U34 carboxymethyltransferase</fullName>
        <ecNumber evidence="3">2.5.1.-</ecNumber>
    </recommendedName>
</protein>
<dbReference type="InterPro" id="IPR010017">
    <property type="entry name" value="CmoB"/>
</dbReference>
<name>A0A2P5SWQ5_9GAMM</name>
<feature type="binding site" evidence="3">
    <location>
        <position position="130"/>
    </location>
    <ligand>
        <name>carboxy-S-adenosyl-L-methionine</name>
        <dbReference type="ChEBI" id="CHEBI:134278"/>
    </ligand>
</feature>
<dbReference type="HAMAP" id="MF_01590">
    <property type="entry name" value="tRNA_carboxymethyltr_CmoB"/>
    <property type="match status" value="1"/>
</dbReference>
<comment type="caution">
    <text evidence="4">The sequence shown here is derived from an EMBL/GenBank/DDBJ whole genome shotgun (WGS) entry which is preliminary data.</text>
</comment>
<feature type="binding site" evidence="3">
    <location>
        <position position="110"/>
    </location>
    <ligand>
        <name>carboxy-S-adenosyl-L-methionine</name>
        <dbReference type="ChEBI" id="CHEBI:134278"/>
    </ligand>
</feature>
<dbReference type="InterPro" id="IPR029063">
    <property type="entry name" value="SAM-dependent_MTases_sf"/>
</dbReference>
<dbReference type="NCBIfam" id="TIGR00452">
    <property type="entry name" value="tRNA 5-methoxyuridine(34)/uridine 5-oxyacetic acid(34) synthase CmoB"/>
    <property type="match status" value="1"/>
</dbReference>
<keyword evidence="2 3" id="KW-0819">tRNA processing</keyword>
<gene>
    <name evidence="3" type="primary">cmoB</name>
    <name evidence="4" type="ORF">CRV10_00645</name>
</gene>
<reference evidence="4 5" key="1">
    <citation type="journal article" date="2018" name="Genome Biol. Evol.">
        <title>Cladogenesis and Genomic Streamlining in Extracellular Endosymbionts of Tropical Stink Bugs.</title>
        <authorList>
            <person name="Otero-Bravo A."/>
            <person name="Goffredi S."/>
            <person name="Sabree Z.L."/>
        </authorList>
    </citation>
    <scope>NUCLEOTIDE SEQUENCE [LARGE SCALE GENOMIC DNA]</scope>
    <source>
        <strain evidence="4 5">SoEL</strain>
    </source>
</reference>
<evidence type="ECO:0000256" key="3">
    <source>
        <dbReference type="HAMAP-Rule" id="MF_01590"/>
    </source>
</evidence>
<dbReference type="EC" id="2.5.1.-" evidence="3"/>
<dbReference type="GO" id="GO:0016765">
    <property type="term" value="F:transferase activity, transferring alkyl or aryl (other than methyl) groups"/>
    <property type="evidence" value="ECO:0007669"/>
    <property type="project" value="UniProtKB-UniRule"/>
</dbReference>
<sequence>MIEFIDVYKQFEQIPSLSSWFKLLPLQINSWKENQLHGHFYEWFKSLEHLPLLKPQYLNITSNIEASDGNINNIQSQGIKKLLYNLMPWRKGPYSLYGIKINSEWRSDWKWNRIIPHISSLKNKIILDVGCGNGYYMWRMIGNGAYLVIGIDPNQLFLFQFEAIRKLLNNDRRLHVLPFKIEQLPSLQSFDMVFSMGVLYHQRCPLTHILQLKNQLKSGGELVLETIIVRDNNNLLIPKERYAKMRNVFFIPSANLLEKWLKKNNFIDIRIVDYSVTTYKEQRSTKWMNSQSLSNFLDRYNVNKTVEGYPAPVRAILIAKKP</sequence>
<dbReference type="Pfam" id="PF08003">
    <property type="entry name" value="Methyltransf_9"/>
    <property type="match status" value="1"/>
</dbReference>
<organism evidence="4 5">
    <name type="scientific">Candidatus Pantoea edessiphila</name>
    <dbReference type="NCBI Taxonomy" id="2044610"/>
    <lineage>
        <taxon>Bacteria</taxon>
        <taxon>Pseudomonadati</taxon>
        <taxon>Pseudomonadota</taxon>
        <taxon>Gammaproteobacteria</taxon>
        <taxon>Enterobacterales</taxon>
        <taxon>Erwiniaceae</taxon>
        <taxon>Pantoea</taxon>
    </lineage>
</organism>
<comment type="catalytic activity">
    <reaction evidence="3">
        <text>carboxy-S-adenosyl-L-methionine + 5-hydroxyuridine(34) in tRNA = 5-carboxymethoxyuridine(34) in tRNA + S-adenosyl-L-homocysteine + H(+)</text>
        <dbReference type="Rhea" id="RHEA:52848"/>
        <dbReference type="Rhea" id="RHEA-COMP:13381"/>
        <dbReference type="Rhea" id="RHEA-COMP:13383"/>
        <dbReference type="ChEBI" id="CHEBI:15378"/>
        <dbReference type="ChEBI" id="CHEBI:57856"/>
        <dbReference type="ChEBI" id="CHEBI:134278"/>
        <dbReference type="ChEBI" id="CHEBI:136877"/>
        <dbReference type="ChEBI" id="CHEBI:136879"/>
    </reaction>
</comment>
<dbReference type="InterPro" id="IPR027555">
    <property type="entry name" value="Mo5U34_MeTrfas-like"/>
</dbReference>
<comment type="similarity">
    <text evidence="3">Belongs to the class I-like SAM-binding methyltransferase superfamily. CmoB family.</text>
</comment>
<dbReference type="RefSeq" id="WP_136129915.1">
    <property type="nucleotide sequence ID" value="NZ_PDKU01000001.1"/>
</dbReference>
<dbReference type="OrthoDB" id="9773188at2"/>
<dbReference type="Gene3D" id="3.40.50.150">
    <property type="entry name" value="Vaccinia Virus protein VP39"/>
    <property type="match status" value="1"/>
</dbReference>
<accession>A0A2P5SWQ5</accession>
<dbReference type="NCBIfam" id="NF011650">
    <property type="entry name" value="PRK15068.1"/>
    <property type="match status" value="1"/>
</dbReference>
<dbReference type="GO" id="GO:0002098">
    <property type="term" value="P:tRNA wobble uridine modification"/>
    <property type="evidence" value="ECO:0007669"/>
    <property type="project" value="InterPro"/>
</dbReference>
<dbReference type="Proteomes" id="UP000296144">
    <property type="component" value="Unassembled WGS sequence"/>
</dbReference>
<keyword evidence="1 3" id="KW-0808">Transferase</keyword>